<dbReference type="PANTHER" id="PTHR46233">
    <property type="entry name" value="HYDROXYACYLGLUTATHIONE HYDROLASE GLOC"/>
    <property type="match status" value="1"/>
</dbReference>
<dbReference type="RefSeq" id="WP_060669004.1">
    <property type="nucleotide sequence ID" value="NZ_JAHHXM010000003.1"/>
</dbReference>
<dbReference type="SMART" id="SM00849">
    <property type="entry name" value="Lactamase_B"/>
    <property type="match status" value="1"/>
</dbReference>
<gene>
    <name evidence="6" type="ORF">AFL42_14240</name>
</gene>
<name>A0ABR5MGL8_9BACI</name>
<accession>A0ABR5MGL8</accession>
<dbReference type="CDD" id="cd06262">
    <property type="entry name" value="metallo-hydrolase-like_MBL-fold"/>
    <property type="match status" value="1"/>
</dbReference>
<organism evidence="6 7">
    <name type="scientific">Oceanobacillus caeni</name>
    <dbReference type="NCBI Taxonomy" id="405946"/>
    <lineage>
        <taxon>Bacteria</taxon>
        <taxon>Bacillati</taxon>
        <taxon>Bacillota</taxon>
        <taxon>Bacilli</taxon>
        <taxon>Bacillales</taxon>
        <taxon>Bacillaceae</taxon>
        <taxon>Oceanobacillus</taxon>
    </lineage>
</organism>
<dbReference type="EMBL" id="LGTK01000063">
    <property type="protein sequence ID" value="KPH71775.1"/>
    <property type="molecule type" value="Genomic_DNA"/>
</dbReference>
<comment type="cofactor">
    <cofactor evidence="1">
        <name>Zn(2+)</name>
        <dbReference type="ChEBI" id="CHEBI:29105"/>
    </cofactor>
</comment>
<evidence type="ECO:0000256" key="4">
    <source>
        <dbReference type="ARBA" id="ARBA00022833"/>
    </source>
</evidence>
<evidence type="ECO:0000313" key="7">
    <source>
        <dbReference type="Proteomes" id="UP000037854"/>
    </source>
</evidence>
<dbReference type="InterPro" id="IPR001279">
    <property type="entry name" value="Metallo-B-lactamas"/>
</dbReference>
<evidence type="ECO:0000256" key="3">
    <source>
        <dbReference type="ARBA" id="ARBA00022801"/>
    </source>
</evidence>
<evidence type="ECO:0000313" key="6">
    <source>
        <dbReference type="EMBL" id="KPH71775.1"/>
    </source>
</evidence>
<protein>
    <recommendedName>
        <fullName evidence="5">Metallo-beta-lactamase domain-containing protein</fullName>
    </recommendedName>
</protein>
<reference evidence="6 7" key="1">
    <citation type="submission" date="2015-07" db="EMBL/GenBank/DDBJ databases">
        <title>High-quality draft genome sequence of Oceanobacillus caeni HM6, a bacillus isolated from a human feces.</title>
        <authorList>
            <person name="Kumar J."/>
            <person name="Verma M.K."/>
            <person name="Pandey R."/>
            <person name="Bhambi M."/>
            <person name="Chauhan N."/>
        </authorList>
    </citation>
    <scope>NUCLEOTIDE SEQUENCE [LARGE SCALE GENOMIC DNA]</scope>
    <source>
        <strain evidence="6 7">HM6</strain>
    </source>
</reference>
<feature type="domain" description="Metallo-beta-lactamase" evidence="5">
    <location>
        <begin position="12"/>
        <end position="189"/>
    </location>
</feature>
<dbReference type="Gene3D" id="3.60.15.10">
    <property type="entry name" value="Ribonuclease Z/Hydroxyacylglutathione hydrolase-like"/>
    <property type="match status" value="1"/>
</dbReference>
<dbReference type="Proteomes" id="UP000037854">
    <property type="component" value="Unassembled WGS sequence"/>
</dbReference>
<dbReference type="SUPFAM" id="SSF56281">
    <property type="entry name" value="Metallo-hydrolase/oxidoreductase"/>
    <property type="match status" value="1"/>
</dbReference>
<evidence type="ECO:0000256" key="1">
    <source>
        <dbReference type="ARBA" id="ARBA00001947"/>
    </source>
</evidence>
<dbReference type="InterPro" id="IPR036866">
    <property type="entry name" value="RibonucZ/Hydroxyglut_hydro"/>
</dbReference>
<dbReference type="InterPro" id="IPR051453">
    <property type="entry name" value="MBL_Glyoxalase_II"/>
</dbReference>
<dbReference type="Pfam" id="PF00753">
    <property type="entry name" value="Lactamase_B"/>
    <property type="match status" value="1"/>
</dbReference>
<keyword evidence="2" id="KW-0479">Metal-binding</keyword>
<keyword evidence="3" id="KW-0378">Hydrolase</keyword>
<dbReference type="PANTHER" id="PTHR46233:SF3">
    <property type="entry name" value="HYDROXYACYLGLUTATHIONE HYDROLASE GLOC"/>
    <property type="match status" value="1"/>
</dbReference>
<evidence type="ECO:0000259" key="5">
    <source>
        <dbReference type="SMART" id="SM00849"/>
    </source>
</evidence>
<evidence type="ECO:0000256" key="2">
    <source>
        <dbReference type="ARBA" id="ARBA00022723"/>
    </source>
</evidence>
<keyword evidence="4" id="KW-0862">Zinc</keyword>
<proteinExistence type="predicted"/>
<keyword evidence="7" id="KW-1185">Reference proteome</keyword>
<sequence>MEVLTLSLGPLGTNCYIIISAGEALIIDPGGEASKVIEMLTSKNATPKAILLTHAHFDHIGAVEDLRNHYNIEVYLHENERDWLLDPQLNGSFKFVGNEIKTEKPEHYLSEGNLTISSFIFEVRHTPGHSPGSVSFVFEKEQWVFGGDVLFYGGVGRTDLLGGDMSQLIQSIQNKFYSLPDDFTVYPGHGPKTSILFEKSNNPFVPYRV</sequence>
<comment type="caution">
    <text evidence="6">The sequence shown here is derived from an EMBL/GenBank/DDBJ whole genome shotgun (WGS) entry which is preliminary data.</text>
</comment>